<evidence type="ECO:0000256" key="1">
    <source>
        <dbReference type="SAM" id="MobiDB-lite"/>
    </source>
</evidence>
<accession>A0A4Q9Q0J3</accession>
<feature type="compositionally biased region" description="Basic residues" evidence="1">
    <location>
        <begin position="20"/>
        <end position="32"/>
    </location>
</feature>
<keyword evidence="3" id="KW-1185">Reference proteome</keyword>
<dbReference type="EMBL" id="ML145103">
    <property type="protein sequence ID" value="TBU60677.1"/>
    <property type="molecule type" value="Genomic_DNA"/>
</dbReference>
<feature type="compositionally biased region" description="Basic and acidic residues" evidence="1">
    <location>
        <begin position="55"/>
        <end position="68"/>
    </location>
</feature>
<dbReference type="Proteomes" id="UP000292082">
    <property type="component" value="Unassembled WGS sequence"/>
</dbReference>
<sequence>MALLPFATIKTQTPIVQSRQRGHFGFRPRPGKSRSPSEKKICGGRNQHAGTMTKASEEKRRLGSEATD</sequence>
<name>A0A4Q9Q0J3_9APHY</name>
<evidence type="ECO:0000313" key="3">
    <source>
        <dbReference type="Proteomes" id="UP000292082"/>
    </source>
</evidence>
<dbReference type="AlphaFoldDB" id="A0A4Q9Q0J3"/>
<evidence type="ECO:0000313" key="2">
    <source>
        <dbReference type="EMBL" id="TBU60677.1"/>
    </source>
</evidence>
<gene>
    <name evidence="2" type="ORF">BD310DRAFT_947176</name>
</gene>
<proteinExistence type="predicted"/>
<reference evidence="2 3" key="1">
    <citation type="submission" date="2019-01" db="EMBL/GenBank/DDBJ databases">
        <title>Draft genome sequences of three monokaryotic isolates of the white-rot basidiomycete fungus Dichomitus squalens.</title>
        <authorList>
            <consortium name="DOE Joint Genome Institute"/>
            <person name="Lopez S.C."/>
            <person name="Andreopoulos B."/>
            <person name="Pangilinan J."/>
            <person name="Lipzen A."/>
            <person name="Riley R."/>
            <person name="Ahrendt S."/>
            <person name="Ng V."/>
            <person name="Barry K."/>
            <person name="Daum C."/>
            <person name="Grigoriev I.V."/>
            <person name="Hilden K.S."/>
            <person name="Makela M.R."/>
            <person name="de Vries R.P."/>
        </authorList>
    </citation>
    <scope>NUCLEOTIDE SEQUENCE [LARGE SCALE GENOMIC DNA]</scope>
    <source>
        <strain evidence="2 3">CBS 464.89</strain>
    </source>
</reference>
<protein>
    <submittedName>
        <fullName evidence="2">Uncharacterized protein</fullName>
    </submittedName>
</protein>
<organism evidence="2 3">
    <name type="scientific">Dichomitus squalens</name>
    <dbReference type="NCBI Taxonomy" id="114155"/>
    <lineage>
        <taxon>Eukaryota</taxon>
        <taxon>Fungi</taxon>
        <taxon>Dikarya</taxon>
        <taxon>Basidiomycota</taxon>
        <taxon>Agaricomycotina</taxon>
        <taxon>Agaricomycetes</taxon>
        <taxon>Polyporales</taxon>
        <taxon>Polyporaceae</taxon>
        <taxon>Dichomitus</taxon>
    </lineage>
</organism>
<feature type="region of interest" description="Disordered" evidence="1">
    <location>
        <begin position="14"/>
        <end position="68"/>
    </location>
</feature>